<reference evidence="2 3" key="1">
    <citation type="submission" date="2021-06" db="EMBL/GenBank/DDBJ databases">
        <authorList>
            <person name="Kallberg Y."/>
            <person name="Tangrot J."/>
            <person name="Rosling A."/>
        </authorList>
    </citation>
    <scope>NUCLEOTIDE SEQUENCE [LARGE SCALE GENOMIC DNA]</scope>
    <source>
        <strain evidence="2 3">120-4 pot B 10/14</strain>
    </source>
</reference>
<sequence length="56" mass="6221">PPISDNNQISTTNSSQNLQVVDETSSSSNANTISENKPNNQWSSSEVRMLIDEVRR</sequence>
<organism evidence="2 3">
    <name type="scientific">Gigaspora margarita</name>
    <dbReference type="NCBI Taxonomy" id="4874"/>
    <lineage>
        <taxon>Eukaryota</taxon>
        <taxon>Fungi</taxon>
        <taxon>Fungi incertae sedis</taxon>
        <taxon>Mucoromycota</taxon>
        <taxon>Glomeromycotina</taxon>
        <taxon>Glomeromycetes</taxon>
        <taxon>Diversisporales</taxon>
        <taxon>Gigasporaceae</taxon>
        <taxon>Gigaspora</taxon>
    </lineage>
</organism>
<feature type="non-terminal residue" evidence="2">
    <location>
        <position position="1"/>
    </location>
</feature>
<name>A0ABN7VSL0_GIGMA</name>
<feature type="region of interest" description="Disordered" evidence="1">
    <location>
        <begin position="1"/>
        <end position="56"/>
    </location>
</feature>
<evidence type="ECO:0000313" key="3">
    <source>
        <dbReference type="Proteomes" id="UP000789901"/>
    </source>
</evidence>
<evidence type="ECO:0000256" key="1">
    <source>
        <dbReference type="SAM" id="MobiDB-lite"/>
    </source>
</evidence>
<accession>A0ABN7VSL0</accession>
<comment type="caution">
    <text evidence="2">The sequence shown here is derived from an EMBL/GenBank/DDBJ whole genome shotgun (WGS) entry which is preliminary data.</text>
</comment>
<gene>
    <name evidence="2" type="ORF">GMARGA_LOCUS22196</name>
</gene>
<proteinExistence type="predicted"/>
<dbReference type="Proteomes" id="UP000789901">
    <property type="component" value="Unassembled WGS sequence"/>
</dbReference>
<keyword evidence="3" id="KW-1185">Reference proteome</keyword>
<protein>
    <submittedName>
        <fullName evidence="2">4966_t:CDS:1</fullName>
    </submittedName>
</protein>
<feature type="compositionally biased region" description="Polar residues" evidence="1">
    <location>
        <begin position="18"/>
        <end position="46"/>
    </location>
</feature>
<feature type="compositionally biased region" description="Low complexity" evidence="1">
    <location>
        <begin position="1"/>
        <end position="17"/>
    </location>
</feature>
<dbReference type="EMBL" id="CAJVQB010021186">
    <property type="protein sequence ID" value="CAG8796431.1"/>
    <property type="molecule type" value="Genomic_DNA"/>
</dbReference>
<evidence type="ECO:0000313" key="2">
    <source>
        <dbReference type="EMBL" id="CAG8796431.1"/>
    </source>
</evidence>